<feature type="compositionally biased region" description="Acidic residues" evidence="9">
    <location>
        <begin position="1048"/>
        <end position="1059"/>
    </location>
</feature>
<evidence type="ECO:0000256" key="10">
    <source>
        <dbReference type="SAM" id="Phobius"/>
    </source>
</evidence>
<keyword evidence="1 8" id="KW-0768">Sushi</keyword>
<dbReference type="AlphaFoldDB" id="A0A914W7C1"/>
<keyword evidence="6 8" id="KW-1015">Disulfide bond</keyword>
<feature type="domain" description="Sushi" evidence="12">
    <location>
        <begin position="556"/>
        <end position="617"/>
    </location>
</feature>
<dbReference type="InterPro" id="IPR008979">
    <property type="entry name" value="Galactose-bd-like_sf"/>
</dbReference>
<feature type="region of interest" description="Disordered" evidence="9">
    <location>
        <begin position="1007"/>
        <end position="1068"/>
    </location>
</feature>
<dbReference type="InterPro" id="IPR000436">
    <property type="entry name" value="Sushi_SCR_CCP_dom"/>
</dbReference>
<dbReference type="GO" id="GO:0046872">
    <property type="term" value="F:metal ion binding"/>
    <property type="evidence" value="ECO:0007669"/>
    <property type="project" value="UniProtKB-KW"/>
</dbReference>
<feature type="region of interest" description="Disordered" evidence="9">
    <location>
        <begin position="933"/>
        <end position="958"/>
    </location>
</feature>
<comment type="caution">
    <text evidence="8">Lacks conserved residue(s) required for the propagation of feature annotation.</text>
</comment>
<keyword evidence="13" id="KW-1185">Reference proteome</keyword>
<feature type="domain" description="Sushi" evidence="12">
    <location>
        <begin position="203"/>
        <end position="263"/>
    </location>
</feature>
<evidence type="ECO:0000256" key="5">
    <source>
        <dbReference type="ARBA" id="ARBA00022837"/>
    </source>
</evidence>
<evidence type="ECO:0000256" key="9">
    <source>
        <dbReference type="SAM" id="MobiDB-lite"/>
    </source>
</evidence>
<feature type="transmembrane region" description="Helical" evidence="10">
    <location>
        <begin position="24"/>
        <end position="44"/>
    </location>
</feature>
<feature type="disulfide bond" evidence="8">
    <location>
        <begin position="707"/>
        <end position="734"/>
    </location>
</feature>
<dbReference type="PANTHER" id="PTHR46393:SF7">
    <property type="entry name" value="COMPLEMENT C2"/>
    <property type="match status" value="1"/>
</dbReference>
<keyword evidence="5" id="KW-0106">Calcium</keyword>
<sequence length="1140" mass="125925">MAEAVGRRVVHEQTRANRPSDGKVGRFCASVTIGRFVALLAIIFGHRANGPMRLFEGALVATTTTTTPVETPKRRWIAARAPTADSHLARLQDTRSRGRPIDWRAGVHCVAVVVVVVRASERAVFILAERLKRPPFPRRCVSSMCRRLRPPSTALAFFFAVRRRLSDDRRLVPMPPIELKSCRRRLILAALLGLLVSNCEAAVYCSQPDVPENCHVIFPSVGPYTPGMRAKYNCAVGFLHLGVEERECLGDGSWSDEAPVCAVNVALYKPARQSTTIIRDLVSLHANLSTDGALDGRCSHTLKEATPWWSVDLLETYTIHAVEILFSGATNRQIDSIEITVESEEEGERHVCARRRSIAGSKKLHTFVCTKTISGRHVTVTSGGGSLQICEVFVLSATVASPWQCGQSSPNLEVFGMHDGYCYVGSTQEKLPWKSAQARCLQDGGSLPLRLDSDQRFFLRTQLDYRALPNAQFFWIGLMVLAAADETSAKGQKWKWADGVELGGTDSDWADEESSAVPTNEDGAAFAVVLARPFDWRWMPAAQSVWNGWICQFKPKFCASPGVPAAGRVLFSSQTYAIGTFAYYSCERGYHLLDTRFERRECLSEGRWSGAIPKCTPVDCHHPGEWKDGELRLTNETTTFLSLAEYRCPMGRRLLNNAKWRVCEADGQWSGEVPVCAEVDCGAPTKIDNGTVYVRSTRFNATAKYKCVNGFKLVGTEQLVCDADGHWSPDTPICYDWLSFRKLFAHESDVQGQTNMLLVLIVTVLVLLVLVLLVMVYIWRKRKHPDTFSLSTLYASPNSFNSNADKNLIYTVSAAPPTYHQPVPPSYPAPRPPNNDDGPAVHENIYATRAAALQSDSVLYYASTVAQNGPSQIAPEPAVLTQLEVPPQLLRLQQLPNGNIHVTLPCPRSVPRRPSLPAMLTDVYQDPRTLAVPLPPTNLSRTGSLPRLPNKRPKKQRQKKFQTMVANVRSKLASELKAYANNSGVYAESNVAGRKRLNASDIVLIGPTTTTNNSSGKHDGASASHLRPPVDTRLHANSPTPSELLYSFDDDDQASDEEAAPSTATTQAATSDTYLVCESVRSKRSSIEEPLYDFPPDVRARALTRSTQSKAECSSENFYEELQPDAHLHSDAFEMVNTVC</sequence>
<organism evidence="13 14">
    <name type="scientific">Plectus sambesii</name>
    <dbReference type="NCBI Taxonomy" id="2011161"/>
    <lineage>
        <taxon>Eukaryota</taxon>
        <taxon>Metazoa</taxon>
        <taxon>Ecdysozoa</taxon>
        <taxon>Nematoda</taxon>
        <taxon>Chromadorea</taxon>
        <taxon>Plectida</taxon>
        <taxon>Plectina</taxon>
        <taxon>Plectoidea</taxon>
        <taxon>Plectidae</taxon>
        <taxon>Plectus</taxon>
    </lineage>
</organism>
<dbReference type="Pfam" id="PF22633">
    <property type="entry name" value="F5_F8_type_C_2"/>
    <property type="match status" value="1"/>
</dbReference>
<evidence type="ECO:0000313" key="13">
    <source>
        <dbReference type="Proteomes" id="UP000887566"/>
    </source>
</evidence>
<keyword evidence="2" id="KW-0479">Metal-binding</keyword>
<dbReference type="Proteomes" id="UP000887566">
    <property type="component" value="Unplaced"/>
</dbReference>
<dbReference type="CDD" id="cd00037">
    <property type="entry name" value="CLECT"/>
    <property type="match status" value="1"/>
</dbReference>
<feature type="domain" description="Sushi" evidence="12">
    <location>
        <begin position="618"/>
        <end position="678"/>
    </location>
</feature>
<proteinExistence type="predicted"/>
<keyword evidence="10" id="KW-0812">Transmembrane</keyword>
<feature type="disulfide bond" evidence="8">
    <location>
        <begin position="234"/>
        <end position="261"/>
    </location>
</feature>
<feature type="disulfide bond" evidence="8">
    <location>
        <begin position="620"/>
        <end position="663"/>
    </location>
</feature>
<dbReference type="InterPro" id="IPR016187">
    <property type="entry name" value="CTDL_fold"/>
</dbReference>
<evidence type="ECO:0000256" key="8">
    <source>
        <dbReference type="PROSITE-ProRule" id="PRU00302"/>
    </source>
</evidence>
<dbReference type="SUPFAM" id="SSF49785">
    <property type="entry name" value="Galactose-binding domain-like"/>
    <property type="match status" value="1"/>
</dbReference>
<dbReference type="InterPro" id="IPR006585">
    <property type="entry name" value="FTP1"/>
</dbReference>
<dbReference type="InterPro" id="IPR001304">
    <property type="entry name" value="C-type_lectin-like"/>
</dbReference>
<evidence type="ECO:0000256" key="6">
    <source>
        <dbReference type="ARBA" id="ARBA00023157"/>
    </source>
</evidence>
<keyword evidence="3" id="KW-0732">Signal</keyword>
<dbReference type="SMART" id="SM00032">
    <property type="entry name" value="CCP"/>
    <property type="match status" value="4"/>
</dbReference>
<feature type="transmembrane region" description="Helical" evidence="10">
    <location>
        <begin position="756"/>
        <end position="779"/>
    </location>
</feature>
<evidence type="ECO:0000256" key="4">
    <source>
        <dbReference type="ARBA" id="ARBA00022737"/>
    </source>
</evidence>
<dbReference type="Gene3D" id="2.10.70.10">
    <property type="entry name" value="Complement Module, domain 1"/>
    <property type="match status" value="4"/>
</dbReference>
<name>A0A914W7C1_9BILA</name>
<evidence type="ECO:0000259" key="11">
    <source>
        <dbReference type="PROSITE" id="PS50041"/>
    </source>
</evidence>
<evidence type="ECO:0000256" key="2">
    <source>
        <dbReference type="ARBA" id="ARBA00022723"/>
    </source>
</evidence>
<keyword evidence="10" id="KW-0472">Membrane</keyword>
<evidence type="ECO:0000256" key="3">
    <source>
        <dbReference type="ARBA" id="ARBA00022729"/>
    </source>
</evidence>
<evidence type="ECO:0000256" key="7">
    <source>
        <dbReference type="ARBA" id="ARBA00023180"/>
    </source>
</evidence>
<keyword evidence="7" id="KW-0325">Glycoprotein</keyword>
<protein>
    <submittedName>
        <fullName evidence="14">Uncharacterized protein</fullName>
    </submittedName>
</protein>
<evidence type="ECO:0000313" key="14">
    <source>
        <dbReference type="WBParaSite" id="PSAMB.scaffold3224size19209.g20776.t1"/>
    </source>
</evidence>
<feature type="region of interest" description="Disordered" evidence="9">
    <location>
        <begin position="1"/>
        <end position="21"/>
    </location>
</feature>
<keyword evidence="4" id="KW-0677">Repeat</keyword>
<feature type="compositionally biased region" description="Basic residues" evidence="9">
    <location>
        <begin position="949"/>
        <end position="958"/>
    </location>
</feature>
<dbReference type="SUPFAM" id="SSF57535">
    <property type="entry name" value="Complement control module/SCR domain"/>
    <property type="match status" value="4"/>
</dbReference>
<dbReference type="Gene3D" id="3.10.100.10">
    <property type="entry name" value="Mannose-Binding Protein A, subunit A"/>
    <property type="match status" value="1"/>
</dbReference>
<feature type="domain" description="Sushi" evidence="12">
    <location>
        <begin position="679"/>
        <end position="736"/>
    </location>
</feature>
<feature type="domain" description="C-type lectin" evidence="11">
    <location>
        <begin position="418"/>
        <end position="552"/>
    </location>
</feature>
<dbReference type="PROSITE" id="PS50041">
    <property type="entry name" value="C_TYPE_LECTIN_2"/>
    <property type="match status" value="1"/>
</dbReference>
<accession>A0A914W7C1</accession>
<dbReference type="Gene3D" id="2.60.120.260">
    <property type="entry name" value="Galactose-binding domain-like"/>
    <property type="match status" value="1"/>
</dbReference>
<dbReference type="InterPro" id="IPR035976">
    <property type="entry name" value="Sushi/SCR/CCP_sf"/>
</dbReference>
<keyword evidence="10" id="KW-1133">Transmembrane helix</keyword>
<dbReference type="Pfam" id="PF00059">
    <property type="entry name" value="Lectin_C"/>
    <property type="match status" value="1"/>
</dbReference>
<feature type="disulfide bond" evidence="8">
    <location>
        <begin position="205"/>
        <end position="248"/>
    </location>
</feature>
<evidence type="ECO:0000256" key="1">
    <source>
        <dbReference type="ARBA" id="ARBA00022659"/>
    </source>
</evidence>
<dbReference type="Pfam" id="PF00084">
    <property type="entry name" value="Sushi"/>
    <property type="match status" value="4"/>
</dbReference>
<dbReference type="SMART" id="SM00607">
    <property type="entry name" value="FTP"/>
    <property type="match status" value="1"/>
</dbReference>
<dbReference type="WBParaSite" id="PSAMB.scaffold3224size19209.g20776.t1">
    <property type="protein sequence ID" value="PSAMB.scaffold3224size19209.g20776.t1"/>
    <property type="gene ID" value="PSAMB.scaffold3224size19209.g20776"/>
</dbReference>
<dbReference type="InterPro" id="IPR016186">
    <property type="entry name" value="C-type_lectin-like/link_sf"/>
</dbReference>
<dbReference type="SMART" id="SM00034">
    <property type="entry name" value="CLECT"/>
    <property type="match status" value="1"/>
</dbReference>
<dbReference type="CDD" id="cd00033">
    <property type="entry name" value="CCP"/>
    <property type="match status" value="4"/>
</dbReference>
<dbReference type="PANTHER" id="PTHR46393">
    <property type="entry name" value="SUSHI DOMAIN-CONTAINING PROTEIN"/>
    <property type="match status" value="1"/>
</dbReference>
<evidence type="ECO:0000259" key="12">
    <source>
        <dbReference type="PROSITE" id="PS50923"/>
    </source>
</evidence>
<reference evidence="14" key="1">
    <citation type="submission" date="2022-11" db="UniProtKB">
        <authorList>
            <consortium name="WormBaseParasite"/>
        </authorList>
    </citation>
    <scope>IDENTIFICATION</scope>
</reference>
<dbReference type="PROSITE" id="PS50923">
    <property type="entry name" value="SUSHI"/>
    <property type="match status" value="4"/>
</dbReference>
<dbReference type="SUPFAM" id="SSF56436">
    <property type="entry name" value="C-type lectin-like"/>
    <property type="match status" value="1"/>
</dbReference>